<dbReference type="InterPro" id="IPR007055">
    <property type="entry name" value="BON_dom"/>
</dbReference>
<organism evidence="1">
    <name type="scientific">Streptomyces pristinaespiralis</name>
    <dbReference type="NCBI Taxonomy" id="38300"/>
    <lineage>
        <taxon>Bacteria</taxon>
        <taxon>Bacillati</taxon>
        <taxon>Actinomycetota</taxon>
        <taxon>Actinomycetes</taxon>
        <taxon>Kitasatosporales</taxon>
        <taxon>Streptomycetaceae</taxon>
        <taxon>Streptomyces</taxon>
    </lineage>
</organism>
<sequence>MREPEASEYRIARLRERLADEEISELGVQIDMRGGYVHLWGTVSTAACRSEILRIAETELGGLPVRADLTVACATAPERPEELE</sequence>
<name>A0A0M4DZG3_STRPR</name>
<evidence type="ECO:0000313" key="2">
    <source>
        <dbReference type="Proteomes" id="UP000060513"/>
    </source>
</evidence>
<dbReference type="RefSeq" id="WP_005321225.1">
    <property type="nucleotide sequence ID" value="NZ_CP011340.1"/>
</dbReference>
<dbReference type="KEGG" id="spri:SPRI_6889"/>
<dbReference type="AlphaFoldDB" id="A0A0M4DZG3"/>
<protein>
    <submittedName>
        <fullName evidence="1">Phospholipid-binding protein</fullName>
    </submittedName>
</protein>
<reference evidence="1 2" key="1">
    <citation type="submission" date="2015-08" db="EMBL/GenBank/DDBJ databases">
        <title>Genome sequence of the pristinamycin over-producing bacterium Streptomyces pristinaespiralis HCCB10218.</title>
        <authorList>
            <person name="Tian J."/>
            <person name="Yang J."/>
            <person name="Li L."/>
            <person name="Ruan L."/>
            <person name="Wei W."/>
            <person name="Zheng G."/>
            <person name="Wei Z."/>
            <person name="Yang S."/>
            <person name="Ge M."/>
            <person name="Jiang W."/>
            <person name="Lu Y."/>
        </authorList>
    </citation>
    <scope>NUCLEOTIDE SEQUENCE [LARGE SCALE GENOMIC DNA]</scope>
    <source>
        <strain evidence="1 2">HCCB 10218</strain>
    </source>
</reference>
<dbReference type="Proteomes" id="UP000060513">
    <property type="component" value="Chromosome"/>
</dbReference>
<evidence type="ECO:0000313" key="1">
    <source>
        <dbReference type="EMBL" id="ALC25195.1"/>
    </source>
</evidence>
<dbReference type="OrthoDB" id="4322570at2"/>
<dbReference type="GeneID" id="97232076"/>
<dbReference type="EMBL" id="CP011340">
    <property type="protein sequence ID" value="ALC25195.1"/>
    <property type="molecule type" value="Genomic_DNA"/>
</dbReference>
<dbReference type="Pfam" id="PF04972">
    <property type="entry name" value="BON"/>
    <property type="match status" value="1"/>
</dbReference>
<accession>A0A0M4DZG3</accession>
<dbReference type="OMA" id="LEVHCDI"/>
<dbReference type="PATRIC" id="fig|38300.4.peg.7211"/>
<proteinExistence type="predicted"/>
<gene>
    <name evidence="1" type="ORF">SPRI_6889</name>
</gene>
<dbReference type="STRING" id="38300.SPRI_6889"/>